<evidence type="ECO:0000313" key="2">
    <source>
        <dbReference type="EMBL" id="PNS15950.1"/>
    </source>
</evidence>
<dbReference type="OrthoDB" id="10007757at2759"/>
<comment type="caution">
    <text evidence="2">The sequence shown here is derived from an EMBL/GenBank/DDBJ whole genome shotgun (WGS) entry which is preliminary data.</text>
</comment>
<dbReference type="Proteomes" id="UP000243797">
    <property type="component" value="Unassembled WGS sequence"/>
</dbReference>
<proteinExistence type="predicted"/>
<sequence>MSILGLFGLVLTVSSVAAAPGYGSFNKPPPSGCAYDKCLYSKSIPDAWKPVASTFCQILLRTKVKPVTVSTTVTVSSVTTITPASVTATTTSPLTIPTTTTITNRVTVSITATAVSSVSCSGSSTVTIAAPTFVNYISRSMPPAAVPSKRDAQLYDVEQNDAYKLKHDKRDSVYGMPTFFTNGCRSPPPFVKIKNACSCFLTASTTTITQTSTATVSVTAAAMTNTVTATEVVVTTQTATVAETDTDTTTVTSTTCTQTINPTVNKFVCGGFSAVPSSSTSAAVTCTNTATSPSLVARHRIEGADTEGTIYEDCILSGPRSITTNSGGTHVCDGTNNNGGSSPGTAITGQTDAAAQLAGFTYDGSYSNAFQDYFITRIGDSVSTSNQFWGVLRNGQFTPAGGCQSRVSAGDKTLWAFDAFTKNAFLSVAPDYVAARAGQGTITVTVSNTDNGNVVGGASFAGGTSGGDGKVTFNVPSVPGCYQYKATRSDAIRSNAVYVAVYDAFA</sequence>
<dbReference type="EMBL" id="NKHZ01000060">
    <property type="protein sequence ID" value="PNS15950.1"/>
    <property type="molecule type" value="Genomic_DNA"/>
</dbReference>
<keyword evidence="1" id="KW-0732">Signal</keyword>
<feature type="signal peptide" evidence="1">
    <location>
        <begin position="1"/>
        <end position="18"/>
    </location>
</feature>
<protein>
    <submittedName>
        <fullName evidence="2">Uncharacterized protein</fullName>
    </submittedName>
</protein>
<reference evidence="2 3" key="1">
    <citation type="submission" date="2017-06" db="EMBL/GenBank/DDBJ databases">
        <title>Draft genome sequence of a variant of Elsinoe murrayae.</title>
        <authorList>
            <person name="Cheng Q."/>
        </authorList>
    </citation>
    <scope>NUCLEOTIDE SEQUENCE [LARGE SCALE GENOMIC DNA]</scope>
    <source>
        <strain evidence="2 3">CQ-2017a</strain>
    </source>
</reference>
<gene>
    <name evidence="2" type="ORF">CAC42_4351</name>
</gene>
<organism evidence="2 3">
    <name type="scientific">Sphaceloma murrayae</name>
    <dbReference type="NCBI Taxonomy" id="2082308"/>
    <lineage>
        <taxon>Eukaryota</taxon>
        <taxon>Fungi</taxon>
        <taxon>Dikarya</taxon>
        <taxon>Ascomycota</taxon>
        <taxon>Pezizomycotina</taxon>
        <taxon>Dothideomycetes</taxon>
        <taxon>Dothideomycetidae</taxon>
        <taxon>Myriangiales</taxon>
        <taxon>Elsinoaceae</taxon>
        <taxon>Sphaceloma</taxon>
    </lineage>
</organism>
<keyword evidence="3" id="KW-1185">Reference proteome</keyword>
<feature type="chain" id="PRO_5014383343" evidence="1">
    <location>
        <begin position="19"/>
        <end position="506"/>
    </location>
</feature>
<evidence type="ECO:0000256" key="1">
    <source>
        <dbReference type="SAM" id="SignalP"/>
    </source>
</evidence>
<accession>A0A2K1QM51</accession>
<evidence type="ECO:0000313" key="3">
    <source>
        <dbReference type="Proteomes" id="UP000243797"/>
    </source>
</evidence>
<name>A0A2K1QM51_9PEZI</name>
<dbReference type="AlphaFoldDB" id="A0A2K1QM51"/>
<dbReference type="InParanoid" id="A0A2K1QM51"/>